<keyword evidence="9" id="KW-1185">Reference proteome</keyword>
<dbReference type="Pfam" id="PF00691">
    <property type="entry name" value="OmpA"/>
    <property type="match status" value="1"/>
</dbReference>
<evidence type="ECO:0000256" key="3">
    <source>
        <dbReference type="ARBA" id="ARBA00023237"/>
    </source>
</evidence>
<evidence type="ECO:0000256" key="2">
    <source>
        <dbReference type="ARBA" id="ARBA00023136"/>
    </source>
</evidence>
<reference evidence="8 9" key="1">
    <citation type="submission" date="2024-08" db="EMBL/GenBank/DDBJ databases">
        <authorList>
            <person name="Lu H."/>
        </authorList>
    </citation>
    <scope>NUCLEOTIDE SEQUENCE [LARGE SCALE GENOMIC DNA]</scope>
    <source>
        <strain evidence="8 9">LYH14W</strain>
    </source>
</reference>
<evidence type="ECO:0000256" key="4">
    <source>
        <dbReference type="PROSITE-ProRule" id="PRU00473"/>
    </source>
</evidence>
<evidence type="ECO:0000256" key="1">
    <source>
        <dbReference type="ARBA" id="ARBA00004442"/>
    </source>
</evidence>
<dbReference type="SUPFAM" id="SSF103088">
    <property type="entry name" value="OmpA-like"/>
    <property type="match status" value="1"/>
</dbReference>
<feature type="chain" id="PRO_5045105308" evidence="6">
    <location>
        <begin position="20"/>
        <end position="197"/>
    </location>
</feature>
<dbReference type="RefSeq" id="WP_394482263.1">
    <property type="nucleotide sequence ID" value="NZ_JBIGHV010000008.1"/>
</dbReference>
<feature type="domain" description="OmpA-like" evidence="7">
    <location>
        <begin position="82"/>
        <end position="197"/>
    </location>
</feature>
<keyword evidence="3" id="KW-0998">Cell outer membrane</keyword>
<feature type="signal peptide" evidence="6">
    <location>
        <begin position="1"/>
        <end position="19"/>
    </location>
</feature>
<gene>
    <name evidence="8" type="ORF">ACG00Y_21025</name>
</gene>
<dbReference type="InterPro" id="IPR036737">
    <property type="entry name" value="OmpA-like_sf"/>
</dbReference>
<dbReference type="InterPro" id="IPR050330">
    <property type="entry name" value="Bact_OuterMem_StrucFunc"/>
</dbReference>
<keyword evidence="2 4" id="KW-0472">Membrane</keyword>
<accession>A0ABW7F7D5</accession>
<dbReference type="PROSITE" id="PS51123">
    <property type="entry name" value="OMPA_2"/>
    <property type="match status" value="1"/>
</dbReference>
<dbReference type="InterPro" id="IPR006665">
    <property type="entry name" value="OmpA-like"/>
</dbReference>
<organism evidence="8 9">
    <name type="scientific">Pelomonas parva</name>
    <dbReference type="NCBI Taxonomy" id="3299032"/>
    <lineage>
        <taxon>Bacteria</taxon>
        <taxon>Pseudomonadati</taxon>
        <taxon>Pseudomonadota</taxon>
        <taxon>Betaproteobacteria</taxon>
        <taxon>Burkholderiales</taxon>
        <taxon>Sphaerotilaceae</taxon>
        <taxon>Roseateles</taxon>
    </lineage>
</organism>
<evidence type="ECO:0000256" key="5">
    <source>
        <dbReference type="SAM" id="MobiDB-lite"/>
    </source>
</evidence>
<feature type="region of interest" description="Disordered" evidence="5">
    <location>
        <begin position="43"/>
        <end position="74"/>
    </location>
</feature>
<comment type="subcellular location">
    <subcellularLocation>
        <location evidence="1">Cell outer membrane</location>
    </subcellularLocation>
</comment>
<protein>
    <submittedName>
        <fullName evidence="8">OmpA family protein</fullName>
    </submittedName>
</protein>
<comment type="caution">
    <text evidence="8">The sequence shown here is derived from an EMBL/GenBank/DDBJ whole genome shotgun (WGS) entry which is preliminary data.</text>
</comment>
<feature type="compositionally biased region" description="Polar residues" evidence="5">
    <location>
        <begin position="44"/>
        <end position="54"/>
    </location>
</feature>
<dbReference type="PANTHER" id="PTHR30329">
    <property type="entry name" value="STATOR ELEMENT OF FLAGELLAR MOTOR COMPLEX"/>
    <property type="match status" value="1"/>
</dbReference>
<dbReference type="InterPro" id="IPR006664">
    <property type="entry name" value="OMP_bac"/>
</dbReference>
<dbReference type="Gene3D" id="3.30.1330.60">
    <property type="entry name" value="OmpA-like domain"/>
    <property type="match status" value="1"/>
</dbReference>
<dbReference type="CDD" id="cd07185">
    <property type="entry name" value="OmpA_C-like"/>
    <property type="match status" value="1"/>
</dbReference>
<evidence type="ECO:0000313" key="8">
    <source>
        <dbReference type="EMBL" id="MFG6432416.1"/>
    </source>
</evidence>
<evidence type="ECO:0000313" key="9">
    <source>
        <dbReference type="Proteomes" id="UP001606210"/>
    </source>
</evidence>
<dbReference type="PRINTS" id="PR01021">
    <property type="entry name" value="OMPADOMAIN"/>
</dbReference>
<dbReference type="EMBL" id="JBIGHV010000008">
    <property type="protein sequence ID" value="MFG6432416.1"/>
    <property type="molecule type" value="Genomic_DNA"/>
</dbReference>
<dbReference type="PANTHER" id="PTHR30329:SF21">
    <property type="entry name" value="LIPOPROTEIN YIAD-RELATED"/>
    <property type="match status" value="1"/>
</dbReference>
<name>A0ABW7F7D5_9BURK</name>
<evidence type="ECO:0000259" key="7">
    <source>
        <dbReference type="PROSITE" id="PS51123"/>
    </source>
</evidence>
<dbReference type="Proteomes" id="UP001606210">
    <property type="component" value="Unassembled WGS sequence"/>
</dbReference>
<proteinExistence type="predicted"/>
<keyword evidence="6" id="KW-0732">Signal</keyword>
<evidence type="ECO:0000256" key="6">
    <source>
        <dbReference type="SAM" id="SignalP"/>
    </source>
</evidence>
<sequence>MRRHLLALALLGCTALAQAQEAPLANPSQDELRALLGAPPKVATTRSFTRTAPPSTDGACAGGDPSPATGGGTRSLGVVPYGGAGAANVNLAIQFATGSDAIAAASQQVLDRLAAVLKEPDMAQRRFAVAGHTDATGEDRINLELSCARAIAVRKHLLKRGVAAERLSAYGFGSAKPLQQGAAESAVNRRVEIRRAE</sequence>